<dbReference type="InterPro" id="IPR039135">
    <property type="entry name" value="NAT9-like"/>
</dbReference>
<feature type="domain" description="N-acetyltransferase" evidence="4">
    <location>
        <begin position="14"/>
        <end position="214"/>
    </location>
</feature>
<keyword evidence="2" id="KW-0808">Transferase</keyword>
<sequence>MLCNKNTVLVGEKVLLVPYQKQHVPKYHAWMEDEELRTLTASERLTLEQEYEMQQRWQLDEDKLTFIIIAREGDTFIPDTVNPTDPRVTSLPMIGDVNLFLSGTPLSVSESTTNSPASLDDGQEFTAEAEIMIAEPLYRRRGYAQEALQLMFQYATGCSAGCFSTHRPRMEEPQTGQARQVRVKMPYSIPPSSLITRISDKNLPSIRLFEKLGFLVTKHVKVFEEVEMRYNANPGEGPSVVTAHITG</sequence>
<comment type="similarity">
    <text evidence="1">Belongs to the acetyltransferase family. GNAT subfamily.</text>
</comment>
<evidence type="ECO:0000313" key="5">
    <source>
        <dbReference type="EMBL" id="KAJ3836634.1"/>
    </source>
</evidence>
<dbReference type="InterPro" id="IPR000182">
    <property type="entry name" value="GNAT_dom"/>
</dbReference>
<evidence type="ECO:0000256" key="2">
    <source>
        <dbReference type="ARBA" id="ARBA00022679"/>
    </source>
</evidence>
<evidence type="ECO:0000256" key="3">
    <source>
        <dbReference type="ARBA" id="ARBA00023315"/>
    </source>
</evidence>
<dbReference type="PANTHER" id="PTHR13256">
    <property type="entry name" value="N-ACETYLTRANSFERASE 9"/>
    <property type="match status" value="1"/>
</dbReference>
<gene>
    <name evidence="5" type="ORF">F5878DRAFT_624677</name>
</gene>
<keyword evidence="6" id="KW-1185">Reference proteome</keyword>
<dbReference type="Gene3D" id="3.40.630.30">
    <property type="match status" value="1"/>
</dbReference>
<dbReference type="EMBL" id="MU806305">
    <property type="protein sequence ID" value="KAJ3836634.1"/>
    <property type="molecule type" value="Genomic_DNA"/>
</dbReference>
<comment type="caution">
    <text evidence="5">The sequence shown here is derived from an EMBL/GenBank/DDBJ whole genome shotgun (WGS) entry which is preliminary data.</text>
</comment>
<dbReference type="Pfam" id="PF13302">
    <property type="entry name" value="Acetyltransf_3"/>
    <property type="match status" value="1"/>
</dbReference>
<proteinExistence type="inferred from homology"/>
<dbReference type="SUPFAM" id="SSF55729">
    <property type="entry name" value="Acyl-CoA N-acyltransferases (Nat)"/>
    <property type="match status" value="1"/>
</dbReference>
<protein>
    <submittedName>
        <fullName evidence="5">GNAT domain-containing protein</fullName>
    </submittedName>
</protein>
<organism evidence="5 6">
    <name type="scientific">Lentinula raphanica</name>
    <dbReference type="NCBI Taxonomy" id="153919"/>
    <lineage>
        <taxon>Eukaryota</taxon>
        <taxon>Fungi</taxon>
        <taxon>Dikarya</taxon>
        <taxon>Basidiomycota</taxon>
        <taxon>Agaricomycotina</taxon>
        <taxon>Agaricomycetes</taxon>
        <taxon>Agaricomycetidae</taxon>
        <taxon>Agaricales</taxon>
        <taxon>Marasmiineae</taxon>
        <taxon>Omphalotaceae</taxon>
        <taxon>Lentinula</taxon>
    </lineage>
</organism>
<keyword evidence="3" id="KW-0012">Acyltransferase</keyword>
<dbReference type="Proteomes" id="UP001163846">
    <property type="component" value="Unassembled WGS sequence"/>
</dbReference>
<dbReference type="PANTHER" id="PTHR13256:SF16">
    <property type="entry name" value="ALPHA_BETA-TUBULIN-N-ACETYLTRANSFERASE 9"/>
    <property type="match status" value="1"/>
</dbReference>
<evidence type="ECO:0000259" key="4">
    <source>
        <dbReference type="Pfam" id="PF13302"/>
    </source>
</evidence>
<dbReference type="GO" id="GO:0008080">
    <property type="term" value="F:N-acetyltransferase activity"/>
    <property type="evidence" value="ECO:0007669"/>
    <property type="project" value="InterPro"/>
</dbReference>
<reference evidence="5" key="1">
    <citation type="submission" date="2022-08" db="EMBL/GenBank/DDBJ databases">
        <authorList>
            <consortium name="DOE Joint Genome Institute"/>
            <person name="Min B."/>
            <person name="Riley R."/>
            <person name="Sierra-Patev S."/>
            <person name="Naranjo-Ortiz M."/>
            <person name="Looney B."/>
            <person name="Konkel Z."/>
            <person name="Slot J.C."/>
            <person name="Sakamoto Y."/>
            <person name="Steenwyk J.L."/>
            <person name="Rokas A."/>
            <person name="Carro J."/>
            <person name="Camarero S."/>
            <person name="Ferreira P."/>
            <person name="Molpeceres G."/>
            <person name="Ruiz-Duenas F.J."/>
            <person name="Serrano A."/>
            <person name="Henrissat B."/>
            <person name="Drula E."/>
            <person name="Hughes K.W."/>
            <person name="Mata J.L."/>
            <person name="Ishikawa N.K."/>
            <person name="Vargas-Isla R."/>
            <person name="Ushijima S."/>
            <person name="Smith C.A."/>
            <person name="Ahrendt S."/>
            <person name="Andreopoulos W."/>
            <person name="He G."/>
            <person name="Labutti K."/>
            <person name="Lipzen A."/>
            <person name="Ng V."/>
            <person name="Sandor L."/>
            <person name="Barry K."/>
            <person name="Martinez A.T."/>
            <person name="Xiao Y."/>
            <person name="Gibbons J.G."/>
            <person name="Terashima K."/>
            <person name="Hibbett D.S."/>
            <person name="Grigoriev I.V."/>
        </authorList>
    </citation>
    <scope>NUCLEOTIDE SEQUENCE</scope>
    <source>
        <strain evidence="5">TFB9207</strain>
    </source>
</reference>
<accession>A0AA38P5G2</accession>
<evidence type="ECO:0000256" key="1">
    <source>
        <dbReference type="ARBA" id="ARBA00009342"/>
    </source>
</evidence>
<evidence type="ECO:0000313" key="6">
    <source>
        <dbReference type="Proteomes" id="UP001163846"/>
    </source>
</evidence>
<dbReference type="InterPro" id="IPR016181">
    <property type="entry name" value="Acyl_CoA_acyltransferase"/>
</dbReference>
<name>A0AA38P5G2_9AGAR</name>
<dbReference type="AlphaFoldDB" id="A0AA38P5G2"/>